<feature type="region of interest" description="Disordered" evidence="1">
    <location>
        <begin position="1"/>
        <end position="36"/>
    </location>
</feature>
<evidence type="ECO:0000313" key="2">
    <source>
        <dbReference type="EMBL" id="QCX29492.1"/>
    </source>
</evidence>
<evidence type="ECO:0000256" key="1">
    <source>
        <dbReference type="SAM" id="MobiDB-lite"/>
    </source>
</evidence>
<dbReference type="RefSeq" id="YP_010798002.1">
    <property type="nucleotide sequence ID" value="NC_076280.1"/>
</dbReference>
<evidence type="ECO:0000313" key="3">
    <source>
        <dbReference type="Proteomes" id="UP000681127"/>
    </source>
</evidence>
<proteinExistence type="predicted"/>
<organism evidence="2 3">
    <name type="scientific">Plant associated genomovirus 13</name>
    <dbReference type="NCBI Taxonomy" id="2584384"/>
    <lineage>
        <taxon>Viruses</taxon>
        <taxon>Monodnaviria</taxon>
        <taxon>Shotokuvirae</taxon>
        <taxon>Cressdnaviricota</taxon>
        <taxon>Repensiviricetes</taxon>
        <taxon>Geplafuvirales</taxon>
        <taxon>Genomoviridae</taxon>
        <taxon>Gemycircularvirus</taxon>
        <taxon>Gemycircularvirus willde1</taxon>
    </lineage>
</organism>
<dbReference type="Proteomes" id="UP000681127">
    <property type="component" value="Segment"/>
</dbReference>
<dbReference type="EMBL" id="MH939427">
    <property type="protein sequence ID" value="QCX29492.1"/>
    <property type="molecule type" value="Genomic_DNA"/>
</dbReference>
<dbReference type="KEGG" id="vg:80536030"/>
<accession>A0A4Y5QD74</accession>
<sequence>MAYRRKYSSSRAKRPTARSVKRGGPRRRYPTKKRTYRKKAAMSKKRILNISSTKKRDNMLPYTNLTNAAPDGGTTYVNAPAILTARTTGDPNVNSPQCLLWCATARDLTRLDNTTLNNRIMESARTATTCYMVGLKERIDIQVSSGLPWQWRRICFTIKATLPGSEESTSFYNHKETSAGYMRVVNSVQGDRNSGQMYSLFETLFAGQNASDWLDPMVAKTDQMRCTIKYDKTVTIASGNERGMVRAYNRWHPMKKNLVYNDDERGETITNADYSTSAKPGMGDYYVCDLFRNRIAGSTTDQLIFSPSATLYWHER</sequence>
<protein>
    <submittedName>
        <fullName evidence="2">Capsid protein</fullName>
    </submittedName>
</protein>
<name>A0A4Y5QD74_9VIRU</name>
<reference evidence="2 3" key="1">
    <citation type="submission" date="2018-09" db="EMBL/GenBank/DDBJ databases">
        <title>Diverse plant associated genomoviruses.</title>
        <authorList>
            <person name="Richet C."/>
            <person name="Kraberger S."/>
            <person name="Filloux D."/>
            <person name="Fontenele R.S."/>
            <person name="Ribeiro S.G."/>
            <person name="Martin D.P."/>
            <person name="Lamas N.S."/>
            <person name="McCarthy J."/>
            <person name="Lefeuvre P."/>
            <person name="Roumagnac P."/>
            <person name="Varsani A."/>
        </authorList>
    </citation>
    <scope>NUCLEOTIDE SEQUENCE [LARGE SCALE GENOMIC DNA]</scope>
    <source>
        <strain evidence="2">QS2_F23</strain>
    </source>
</reference>
<keyword evidence="3" id="KW-1185">Reference proteome</keyword>
<dbReference type="GeneID" id="80536030"/>